<reference evidence="9" key="1">
    <citation type="journal article" date="2014" name="Genome Announc.">
        <title>Draft Genome Sequences of Three Alkaliphilic Bacillus Strains, Bacillus wakoensis JCM 9140T, Bacillus akibai JCM 9157T, and Bacillus hemicellulosilyticus JCM 9152T.</title>
        <authorList>
            <person name="Yuki M."/>
            <person name="Oshima K."/>
            <person name="Suda W."/>
            <person name="Oshida Y."/>
            <person name="Kitamura K."/>
            <person name="Iida T."/>
            <person name="Hattori M."/>
            <person name="Ohkuma M."/>
        </authorList>
    </citation>
    <scope>NUCLEOTIDE SEQUENCE [LARGE SCALE GENOMIC DNA]</scope>
    <source>
        <strain evidence="9">JCM 9140</strain>
    </source>
</reference>
<evidence type="ECO:0000256" key="7">
    <source>
        <dbReference type="ARBA" id="ARBA00023136"/>
    </source>
</evidence>
<protein>
    <submittedName>
        <fullName evidence="9">Membrane protein</fullName>
    </submittedName>
</protein>
<accession>W4PZG3</accession>
<evidence type="ECO:0000313" key="9">
    <source>
        <dbReference type="EMBL" id="GAE25231.1"/>
    </source>
</evidence>
<feature type="transmembrane region" description="Helical" evidence="8">
    <location>
        <begin position="181"/>
        <end position="206"/>
    </location>
</feature>
<feature type="transmembrane region" description="Helical" evidence="8">
    <location>
        <begin position="295"/>
        <end position="316"/>
    </location>
</feature>
<feature type="transmembrane region" description="Helical" evidence="8">
    <location>
        <begin position="30"/>
        <end position="50"/>
    </location>
</feature>
<keyword evidence="4" id="KW-1003">Cell membrane</keyword>
<comment type="caution">
    <text evidence="9">The sequence shown here is derived from an EMBL/GenBank/DDBJ whole genome shotgun (WGS) entry which is preliminary data.</text>
</comment>
<sequence length="385" mass="43548">MLRGEENERKWYNKGKICKRGFLLMPQTKAFRIGYGIVLLFIIIYLGSLIDWVFRPLVVLVQTLFAPIILAGVLYYLLRPFVNLLSLRLPRSVSILILYLTAIGVLTALFFIIGPELQKQFHSFTRNMPIFINEIRDIFINLQANEYVSRFQEGEQFSIEELSIEFANYLNNLVSNLGHNIASFIGFVANALIIIVIIPFVLFYMLKEGEKAPNQLLRLLPEKRQNEGREVLKAMDVALSSYIQGQILVSICVGILAYIAFLIIGLDYPLVLALVAMFTNVIPFIGPWIGTIPAVIVGFLHSPLMALIVIIAVVIVQQIESNLISPQIMGRKLQIHPLTIIFLLLVASRFAGLLGLLIAVPTYAVCKVLVLHIYRLWLLRHTTID</sequence>
<comment type="similarity">
    <text evidence="2">Belongs to the autoinducer-2 exporter (AI-2E) (TC 2.A.86) family.</text>
</comment>
<dbReference type="GO" id="GO:0055085">
    <property type="term" value="P:transmembrane transport"/>
    <property type="evidence" value="ECO:0007669"/>
    <property type="project" value="TreeGrafter"/>
</dbReference>
<gene>
    <name evidence="9" type="ORF">JCM9140_1211</name>
</gene>
<dbReference type="GO" id="GO:0005886">
    <property type="term" value="C:plasma membrane"/>
    <property type="evidence" value="ECO:0007669"/>
    <property type="project" value="UniProtKB-SubCell"/>
</dbReference>
<dbReference type="AlphaFoldDB" id="W4PZG3"/>
<evidence type="ECO:0000256" key="6">
    <source>
        <dbReference type="ARBA" id="ARBA00022989"/>
    </source>
</evidence>
<feature type="transmembrane region" description="Helical" evidence="8">
    <location>
        <begin position="337"/>
        <end position="360"/>
    </location>
</feature>
<comment type="subcellular location">
    <subcellularLocation>
        <location evidence="1">Cell membrane</location>
        <topology evidence="1">Multi-pass membrane protein</topology>
    </subcellularLocation>
</comment>
<evidence type="ECO:0000256" key="5">
    <source>
        <dbReference type="ARBA" id="ARBA00022692"/>
    </source>
</evidence>
<feature type="transmembrane region" description="Helical" evidence="8">
    <location>
        <begin position="57"/>
        <end position="78"/>
    </location>
</feature>
<keyword evidence="5 8" id="KW-0812">Transmembrane</keyword>
<feature type="transmembrane region" description="Helical" evidence="8">
    <location>
        <begin position="93"/>
        <end position="113"/>
    </location>
</feature>
<dbReference type="PANTHER" id="PTHR21716">
    <property type="entry name" value="TRANSMEMBRANE PROTEIN"/>
    <property type="match status" value="1"/>
</dbReference>
<keyword evidence="10" id="KW-1185">Reference proteome</keyword>
<dbReference type="STRING" id="1236970.JCM9140_1211"/>
<organism evidence="9 10">
    <name type="scientific">Halalkalibacter wakoensis JCM 9140</name>
    <dbReference type="NCBI Taxonomy" id="1236970"/>
    <lineage>
        <taxon>Bacteria</taxon>
        <taxon>Bacillati</taxon>
        <taxon>Bacillota</taxon>
        <taxon>Bacilli</taxon>
        <taxon>Bacillales</taxon>
        <taxon>Bacillaceae</taxon>
        <taxon>Halalkalibacter</taxon>
    </lineage>
</organism>
<keyword evidence="7 8" id="KW-0472">Membrane</keyword>
<evidence type="ECO:0000256" key="1">
    <source>
        <dbReference type="ARBA" id="ARBA00004651"/>
    </source>
</evidence>
<evidence type="ECO:0000256" key="8">
    <source>
        <dbReference type="SAM" id="Phobius"/>
    </source>
</evidence>
<proteinExistence type="inferred from homology"/>
<feature type="transmembrane region" description="Helical" evidence="8">
    <location>
        <begin position="242"/>
        <end position="263"/>
    </location>
</feature>
<dbReference type="PANTHER" id="PTHR21716:SF53">
    <property type="entry name" value="PERMEASE PERM-RELATED"/>
    <property type="match status" value="1"/>
</dbReference>
<dbReference type="EMBL" id="BAUT01000008">
    <property type="protein sequence ID" value="GAE25231.1"/>
    <property type="molecule type" value="Genomic_DNA"/>
</dbReference>
<dbReference type="Pfam" id="PF01594">
    <property type="entry name" value="AI-2E_transport"/>
    <property type="match status" value="1"/>
</dbReference>
<evidence type="ECO:0000256" key="2">
    <source>
        <dbReference type="ARBA" id="ARBA00009773"/>
    </source>
</evidence>
<evidence type="ECO:0000313" key="10">
    <source>
        <dbReference type="Proteomes" id="UP000018890"/>
    </source>
</evidence>
<evidence type="ECO:0000256" key="4">
    <source>
        <dbReference type="ARBA" id="ARBA00022475"/>
    </source>
</evidence>
<dbReference type="Proteomes" id="UP000018890">
    <property type="component" value="Unassembled WGS sequence"/>
</dbReference>
<feature type="transmembrane region" description="Helical" evidence="8">
    <location>
        <begin position="270"/>
        <end position="289"/>
    </location>
</feature>
<keyword evidence="3" id="KW-0813">Transport</keyword>
<evidence type="ECO:0000256" key="3">
    <source>
        <dbReference type="ARBA" id="ARBA00022448"/>
    </source>
</evidence>
<dbReference type="InterPro" id="IPR002549">
    <property type="entry name" value="AI-2E-like"/>
</dbReference>
<name>W4PZG3_9BACI</name>
<keyword evidence="6 8" id="KW-1133">Transmembrane helix</keyword>